<comment type="subcellular location">
    <subcellularLocation>
        <location evidence="2">Cytoplasm</location>
    </subcellularLocation>
</comment>
<evidence type="ECO:0000256" key="2">
    <source>
        <dbReference type="ARBA" id="ARBA00004496"/>
    </source>
</evidence>
<keyword evidence="5" id="KW-0433">Leucine-rich repeat</keyword>
<feature type="compositionally biased region" description="Low complexity" evidence="11">
    <location>
        <begin position="53"/>
        <end position="64"/>
    </location>
</feature>
<dbReference type="InterPro" id="IPR027417">
    <property type="entry name" value="P-loop_NTPase"/>
</dbReference>
<feature type="region of interest" description="Disordered" evidence="11">
    <location>
        <begin position="146"/>
        <end position="190"/>
    </location>
</feature>
<keyword evidence="7" id="KW-0677">Repeat</keyword>
<evidence type="ECO:0000259" key="13">
    <source>
        <dbReference type="Pfam" id="PF18052"/>
    </source>
</evidence>
<sequence length="1456" mass="166113">MDPEMNRNLSDLLHKKIKPRTAHDLDMYLALLRAAASLKAAKVSRNHHKEGLLKAATSSSTAAKGSKDDEGLLEEASSTSAKGSHDVVLTRKASSTAAKGSEKDKTTDTVAKGGSILPPKRTEVKQQIIQKISEYFRQSKTSIRPKAVLRASTEGSKDDKGLLKPSTEGSKDDERLLKASTEGSKDDEGLLKASMAEQASGKEKNDEVAEFVKFLLDNSLDSIISDQIDSLRKELEYLIAFLMDLPDNCWGDLFWISSDIKAASIKAASFHHVDDLSELEAGKNQISDLLKEIYLLKARVILGRLDNSSKDGLMVPMKDELKPLVQVLEFLQSLSFDPPKKKQAEEKLLLSHAEIVSKGLKSLIYSIHETELTKEVVKKMKLSLSWLLAKIYLINAELKLIELLSQKANLVSNMVNQIECLREELRFLRTFLMDNMDIEANIGDQKLLLTHLEAVYSLLFSLISSFLYNEMATESSVSLPRLLGHIKLIKAEAILVEHRTHQIGLMGPMKDLFQELGFFITFLYYPRPSWMYEEKKELILSKSKAVANEAASLIFLFRNDMKRGDMANEFSKLIDKIVHLKPKIKEIFLQIPESLHSNLPMMTNGLNLISSLLEDMRKLLKCEPSSISSVKHVIKMLDSGFESLKGFLLFTAEQHNDDEEIKDLCTYISHVVYEAEYMIDSFVVKVEFVWHFMLWVYFALEDITFAKEKVKEIQKENKFDTKYCSVTKTSFHVPPQATSGATDELLVELEDQKEIIIDCLTQGRVDLDIIAIVGMPGLGKTTLAKEVYDCPSVSHSFHIRAWCRLSQVYDPREVLLNILGHFAGITGSIHEMTCDKLQEQLYEFLKGIRYLVIIDELWDINQWDKLKGSFPNDDNGSRILVTCRTSNLVCQAKPDSFVHSLQLFSDLESWKFLEKKVFYPDACPPTLQEVGKQISSHCRGLPIAISMIGGLLANTERRLDWWEEVEKNLSYGNFIVDPYMHVLEFCYEQLPAHLKPCFLYFAAFPEGKEIPVWKLLRLWVAEGFVQKTESQMLEDVAEGYLLDLINRNLVIIAKRRSVGGVKKCLVHELLWEFCIAKAKDEKFMQLMQQYGEFSTTCHRLCICSTPEQFVMSKPSDPCVRCLLFFASNGVSPRQLSDISFISQKFQLLRVLNLEGIIMGNSFLAGLEILVLLRYLALRGSVYFVPSSIANLSKLETFIVMRNRHTYEVTLPSTFWSMRRLRHVHIKNIGDFSLQNCEFEDSSQLDNMQTLSCPILCCGKHTEKILRRLPNLRKLKCIFGKYLGSSRECNDVPAFELLTHLESLNITYWGQIRYSSVFDFPHNLKKLSLSRFRLPWIEMSTIGRLTNLEVLKLLDRAFEGQHWDIRKGEFLKLKYLKLEDLDIVLWFAGYDSFPCLQQLVLQRCKKLEEVPSSFRDIVTLQSIEVICCNFSAEISAMKIQEEQQIMGNKKLKVLINL</sequence>
<comment type="function">
    <text evidence="1">Confers resistance to late blight (Phytophthora infestans) races carrying the avirulence gene Avr1. Resistance proteins guard the plant against pathogens that contain an appropriate avirulence protein via an indirect interaction with this avirulence protein. That triggers a defense system including the hypersensitive response, which restricts the pathogen growth.</text>
</comment>
<reference evidence="15 16" key="1">
    <citation type="submission" date="2024-11" db="EMBL/GenBank/DDBJ databases">
        <title>A near-complete genome assembly of Cinchona calisaya.</title>
        <authorList>
            <person name="Lian D.C."/>
            <person name="Zhao X.W."/>
            <person name="Wei L."/>
        </authorList>
    </citation>
    <scope>NUCLEOTIDE SEQUENCE [LARGE SCALE GENOMIC DNA]</scope>
    <source>
        <tissue evidence="15">Nenye</tissue>
    </source>
</reference>
<keyword evidence="10" id="KW-0067">ATP-binding</keyword>
<dbReference type="Gene3D" id="3.40.50.300">
    <property type="entry name" value="P-loop containing nucleotide triphosphate hydrolases"/>
    <property type="match status" value="1"/>
</dbReference>
<feature type="region of interest" description="Disordered" evidence="11">
    <location>
        <begin position="43"/>
        <end position="118"/>
    </location>
</feature>
<name>A0ABD2Y6Y2_9GENT</name>
<feature type="compositionally biased region" description="Basic and acidic residues" evidence="11">
    <location>
        <begin position="169"/>
        <end position="190"/>
    </location>
</feature>
<dbReference type="PANTHER" id="PTHR23155">
    <property type="entry name" value="DISEASE RESISTANCE PROTEIN RP"/>
    <property type="match status" value="1"/>
</dbReference>
<evidence type="ECO:0000256" key="11">
    <source>
        <dbReference type="SAM" id="MobiDB-lite"/>
    </source>
</evidence>
<dbReference type="PRINTS" id="PR00364">
    <property type="entry name" value="DISEASERSIST"/>
</dbReference>
<evidence type="ECO:0000256" key="3">
    <source>
        <dbReference type="ARBA" id="ARBA00008894"/>
    </source>
</evidence>
<dbReference type="Gene3D" id="1.10.8.430">
    <property type="entry name" value="Helical domain of apoptotic protease-activating factors"/>
    <property type="match status" value="1"/>
</dbReference>
<evidence type="ECO:0008006" key="17">
    <source>
        <dbReference type="Google" id="ProtNLM"/>
    </source>
</evidence>
<dbReference type="GO" id="GO:0005524">
    <property type="term" value="F:ATP binding"/>
    <property type="evidence" value="ECO:0007669"/>
    <property type="project" value="UniProtKB-KW"/>
</dbReference>
<evidence type="ECO:0000256" key="10">
    <source>
        <dbReference type="ARBA" id="ARBA00022840"/>
    </source>
</evidence>
<dbReference type="Gene3D" id="1.20.5.4130">
    <property type="match status" value="1"/>
</dbReference>
<proteinExistence type="inferred from homology"/>
<feature type="domain" description="NB-ARC" evidence="12">
    <location>
        <begin position="750"/>
        <end position="919"/>
    </location>
</feature>
<dbReference type="CDD" id="cd14798">
    <property type="entry name" value="RX-CC_like"/>
    <property type="match status" value="1"/>
</dbReference>
<dbReference type="Gene3D" id="3.80.10.10">
    <property type="entry name" value="Ribonuclease Inhibitor"/>
    <property type="match status" value="2"/>
</dbReference>
<keyword evidence="9" id="KW-0611">Plant defense</keyword>
<dbReference type="InterPro" id="IPR036388">
    <property type="entry name" value="WH-like_DNA-bd_sf"/>
</dbReference>
<dbReference type="Pfam" id="PF00931">
    <property type="entry name" value="NB-ARC"/>
    <property type="match status" value="1"/>
</dbReference>
<evidence type="ECO:0000256" key="4">
    <source>
        <dbReference type="ARBA" id="ARBA00022490"/>
    </source>
</evidence>
<dbReference type="Gene3D" id="1.10.10.10">
    <property type="entry name" value="Winged helix-like DNA-binding domain superfamily/Winged helix DNA-binding domain"/>
    <property type="match status" value="1"/>
</dbReference>
<evidence type="ECO:0000313" key="16">
    <source>
        <dbReference type="Proteomes" id="UP001630127"/>
    </source>
</evidence>
<dbReference type="InterPro" id="IPR038005">
    <property type="entry name" value="RX-like_CC"/>
</dbReference>
<evidence type="ECO:0000259" key="12">
    <source>
        <dbReference type="Pfam" id="PF00931"/>
    </source>
</evidence>
<dbReference type="Pfam" id="PF18052">
    <property type="entry name" value="Rx_N"/>
    <property type="match status" value="1"/>
</dbReference>
<dbReference type="InterPro" id="IPR002182">
    <property type="entry name" value="NB-ARC"/>
</dbReference>
<dbReference type="Pfam" id="PF23559">
    <property type="entry name" value="WHD_DRP"/>
    <property type="match status" value="1"/>
</dbReference>
<keyword evidence="8" id="KW-0547">Nucleotide-binding</keyword>
<evidence type="ECO:0000256" key="9">
    <source>
        <dbReference type="ARBA" id="ARBA00022821"/>
    </source>
</evidence>
<evidence type="ECO:0000256" key="6">
    <source>
        <dbReference type="ARBA" id="ARBA00022667"/>
    </source>
</evidence>
<dbReference type="InterPro" id="IPR032675">
    <property type="entry name" value="LRR_dom_sf"/>
</dbReference>
<dbReference type="EMBL" id="JBJUIK010000015">
    <property type="protein sequence ID" value="KAL3502044.1"/>
    <property type="molecule type" value="Genomic_DNA"/>
</dbReference>
<keyword evidence="4" id="KW-0963">Cytoplasm</keyword>
<feature type="domain" description="Disease resistance protein winged helix" evidence="14">
    <location>
        <begin position="1004"/>
        <end position="1073"/>
    </location>
</feature>
<dbReference type="InterPro" id="IPR041118">
    <property type="entry name" value="Rx_N"/>
</dbReference>
<dbReference type="PANTHER" id="PTHR23155:SF1152">
    <property type="entry name" value="AAA+ ATPASE DOMAIN-CONTAINING PROTEIN"/>
    <property type="match status" value="1"/>
</dbReference>
<evidence type="ECO:0000256" key="7">
    <source>
        <dbReference type="ARBA" id="ARBA00022737"/>
    </source>
</evidence>
<evidence type="ECO:0000256" key="8">
    <source>
        <dbReference type="ARBA" id="ARBA00022741"/>
    </source>
</evidence>
<dbReference type="SUPFAM" id="SSF52058">
    <property type="entry name" value="L domain-like"/>
    <property type="match status" value="1"/>
</dbReference>
<dbReference type="FunFam" id="1.10.10.10:FF:000322">
    <property type="entry name" value="Probable disease resistance protein At1g63360"/>
    <property type="match status" value="1"/>
</dbReference>
<organism evidence="15 16">
    <name type="scientific">Cinchona calisaya</name>
    <dbReference type="NCBI Taxonomy" id="153742"/>
    <lineage>
        <taxon>Eukaryota</taxon>
        <taxon>Viridiplantae</taxon>
        <taxon>Streptophyta</taxon>
        <taxon>Embryophyta</taxon>
        <taxon>Tracheophyta</taxon>
        <taxon>Spermatophyta</taxon>
        <taxon>Magnoliopsida</taxon>
        <taxon>eudicotyledons</taxon>
        <taxon>Gunneridae</taxon>
        <taxon>Pentapetalae</taxon>
        <taxon>asterids</taxon>
        <taxon>lamiids</taxon>
        <taxon>Gentianales</taxon>
        <taxon>Rubiaceae</taxon>
        <taxon>Cinchonoideae</taxon>
        <taxon>Cinchoneae</taxon>
        <taxon>Cinchona</taxon>
    </lineage>
</organism>
<evidence type="ECO:0000256" key="1">
    <source>
        <dbReference type="ARBA" id="ARBA00002074"/>
    </source>
</evidence>
<dbReference type="GO" id="GO:0009626">
    <property type="term" value="P:plant-type hypersensitive response"/>
    <property type="evidence" value="ECO:0007669"/>
    <property type="project" value="UniProtKB-KW"/>
</dbReference>
<keyword evidence="16" id="KW-1185">Reference proteome</keyword>
<dbReference type="GO" id="GO:0005737">
    <property type="term" value="C:cytoplasm"/>
    <property type="evidence" value="ECO:0007669"/>
    <property type="project" value="UniProtKB-SubCell"/>
</dbReference>
<dbReference type="InterPro" id="IPR044974">
    <property type="entry name" value="Disease_R_plants"/>
</dbReference>
<evidence type="ECO:0000313" key="15">
    <source>
        <dbReference type="EMBL" id="KAL3502044.1"/>
    </source>
</evidence>
<accession>A0ABD2Y6Y2</accession>
<dbReference type="FunFam" id="3.40.50.300:FF:001091">
    <property type="entry name" value="Probable disease resistance protein At1g61300"/>
    <property type="match status" value="1"/>
</dbReference>
<evidence type="ECO:0000259" key="14">
    <source>
        <dbReference type="Pfam" id="PF23559"/>
    </source>
</evidence>
<comment type="caution">
    <text evidence="15">The sequence shown here is derived from an EMBL/GenBank/DDBJ whole genome shotgun (WGS) entry which is preliminary data.</text>
</comment>
<dbReference type="Proteomes" id="UP001630127">
    <property type="component" value="Unassembled WGS sequence"/>
</dbReference>
<dbReference type="InterPro" id="IPR042197">
    <property type="entry name" value="Apaf_helical"/>
</dbReference>
<dbReference type="GO" id="GO:0051607">
    <property type="term" value="P:defense response to virus"/>
    <property type="evidence" value="ECO:0007669"/>
    <property type="project" value="UniProtKB-ARBA"/>
</dbReference>
<comment type="similarity">
    <text evidence="3">Belongs to the disease resistance NB-LRR family.</text>
</comment>
<feature type="domain" description="Disease resistance N-terminal" evidence="13">
    <location>
        <begin position="609"/>
        <end position="687"/>
    </location>
</feature>
<dbReference type="SUPFAM" id="SSF52540">
    <property type="entry name" value="P-loop containing nucleoside triphosphate hydrolases"/>
    <property type="match status" value="1"/>
</dbReference>
<protein>
    <recommendedName>
        <fullName evidence="17">Late blight resistance protein homolog R1A-3</fullName>
    </recommendedName>
</protein>
<gene>
    <name evidence="15" type="ORF">ACH5RR_036493</name>
</gene>
<dbReference type="InterPro" id="IPR058922">
    <property type="entry name" value="WHD_DRP"/>
</dbReference>
<keyword evidence="6" id="KW-0381">Hypersensitive response</keyword>
<evidence type="ECO:0000256" key="5">
    <source>
        <dbReference type="ARBA" id="ARBA00022614"/>
    </source>
</evidence>